<evidence type="ECO:0000256" key="7">
    <source>
        <dbReference type="HAMAP-Rule" id="MF_01147"/>
    </source>
</evidence>
<dbReference type="PANTHER" id="PTHR30589:SF0">
    <property type="entry name" value="PHOSPHATIDYLGLYCEROL--PROLIPOPROTEIN DIACYLGLYCERYL TRANSFERASE"/>
    <property type="match status" value="1"/>
</dbReference>
<comment type="similarity">
    <text evidence="1 7">Belongs to the Lgt family.</text>
</comment>
<keyword evidence="9" id="KW-1185">Reference proteome</keyword>
<evidence type="ECO:0000256" key="5">
    <source>
        <dbReference type="ARBA" id="ARBA00022989"/>
    </source>
</evidence>
<evidence type="ECO:0000313" key="8">
    <source>
        <dbReference type="EMBL" id="SDE30316.1"/>
    </source>
</evidence>
<dbReference type="PANTHER" id="PTHR30589">
    <property type="entry name" value="PROLIPOPROTEIN DIACYLGLYCERYL TRANSFERASE"/>
    <property type="match status" value="1"/>
</dbReference>
<feature type="transmembrane region" description="Helical" evidence="7">
    <location>
        <begin position="102"/>
        <end position="122"/>
    </location>
</feature>
<keyword evidence="3 7" id="KW-0808">Transferase</keyword>
<dbReference type="HAMAP" id="MF_01147">
    <property type="entry name" value="Lgt"/>
    <property type="match status" value="1"/>
</dbReference>
<feature type="transmembrane region" description="Helical" evidence="7">
    <location>
        <begin position="134"/>
        <end position="155"/>
    </location>
</feature>
<organism evidence="8 9">
    <name type="scientific">Ulvibacter litoralis</name>
    <dbReference type="NCBI Taxonomy" id="227084"/>
    <lineage>
        <taxon>Bacteria</taxon>
        <taxon>Pseudomonadati</taxon>
        <taxon>Bacteroidota</taxon>
        <taxon>Flavobacteriia</taxon>
        <taxon>Flavobacteriales</taxon>
        <taxon>Flavobacteriaceae</taxon>
        <taxon>Ulvibacter</taxon>
    </lineage>
</organism>
<gene>
    <name evidence="7" type="primary">lgt</name>
    <name evidence="8" type="ORF">SAMN05421855_1015</name>
</gene>
<feature type="transmembrane region" description="Helical" evidence="7">
    <location>
        <begin position="58"/>
        <end position="82"/>
    </location>
</feature>
<dbReference type="EMBL" id="FNBA01000001">
    <property type="protein sequence ID" value="SDE30316.1"/>
    <property type="molecule type" value="Genomic_DNA"/>
</dbReference>
<dbReference type="GO" id="GO:0005886">
    <property type="term" value="C:plasma membrane"/>
    <property type="evidence" value="ECO:0007669"/>
    <property type="project" value="UniProtKB-SubCell"/>
</dbReference>
<feature type="transmembrane region" description="Helical" evidence="7">
    <location>
        <begin position="184"/>
        <end position="203"/>
    </location>
</feature>
<dbReference type="Pfam" id="PF01790">
    <property type="entry name" value="LGT"/>
    <property type="match status" value="1"/>
</dbReference>
<dbReference type="AlphaFoldDB" id="A0A1G7BVD2"/>
<dbReference type="InterPro" id="IPR001640">
    <property type="entry name" value="Lgt"/>
</dbReference>
<dbReference type="OrthoDB" id="871140at2"/>
<comment type="catalytic activity">
    <reaction evidence="7">
        <text>L-cysteinyl-[prolipoprotein] + a 1,2-diacyl-sn-glycero-3-phospho-(1'-sn-glycerol) = an S-1,2-diacyl-sn-glyceryl-L-cysteinyl-[prolipoprotein] + sn-glycerol 1-phosphate + H(+)</text>
        <dbReference type="Rhea" id="RHEA:56712"/>
        <dbReference type="Rhea" id="RHEA-COMP:14679"/>
        <dbReference type="Rhea" id="RHEA-COMP:14680"/>
        <dbReference type="ChEBI" id="CHEBI:15378"/>
        <dbReference type="ChEBI" id="CHEBI:29950"/>
        <dbReference type="ChEBI" id="CHEBI:57685"/>
        <dbReference type="ChEBI" id="CHEBI:64716"/>
        <dbReference type="ChEBI" id="CHEBI:140658"/>
        <dbReference type="EC" id="2.5.1.145"/>
    </reaction>
</comment>
<evidence type="ECO:0000256" key="4">
    <source>
        <dbReference type="ARBA" id="ARBA00022692"/>
    </source>
</evidence>
<dbReference type="Proteomes" id="UP000199321">
    <property type="component" value="Unassembled WGS sequence"/>
</dbReference>
<dbReference type="EC" id="2.5.1.145" evidence="7"/>
<keyword evidence="5 7" id="KW-1133">Transmembrane helix</keyword>
<comment type="subcellular location">
    <subcellularLocation>
        <location evidence="7">Cell membrane</location>
        <topology evidence="7">Multi-pass membrane protein</topology>
    </subcellularLocation>
</comment>
<sequence length="275" mass="31297">MPFLSFTWNPSEGIDLGFFLVRYYSLMFVIAFTLGWFITKKIFKNENQSLEKLDSLFIYMVVAILLGARLGHVIFYQSELIFEDPISVLLPFRTVPEFEYTGFQGLASHGAAIGVIIAMFLYSKKVLKKPVLWILDRVVIAVASGAIFVRIGNFINSEIIGKATNSDFGVIFKQLGETFPRHPAQLYESAGYVVVFLILWFTYWKTEKSKQLGYLFGLFLVLLWTVRFFVEFVKESQGGFESALGQTLSTGQWLSIPFIIAGVYFMVQSKKKPTV</sequence>
<protein>
    <recommendedName>
        <fullName evidence="7">Phosphatidylglycerol--prolipoprotein diacylglyceryl transferase</fullName>
        <ecNumber evidence="7">2.5.1.145</ecNumber>
    </recommendedName>
</protein>
<keyword evidence="8" id="KW-0449">Lipoprotein</keyword>
<keyword evidence="6 7" id="KW-0472">Membrane</keyword>
<keyword evidence="2 7" id="KW-1003">Cell membrane</keyword>
<accession>A0A1G7BVD2</accession>
<evidence type="ECO:0000256" key="2">
    <source>
        <dbReference type="ARBA" id="ARBA00022475"/>
    </source>
</evidence>
<feature type="transmembrane region" description="Helical" evidence="7">
    <location>
        <begin position="250"/>
        <end position="267"/>
    </location>
</feature>
<keyword evidence="4 7" id="KW-0812">Transmembrane</keyword>
<dbReference type="UniPathway" id="UPA00664"/>
<dbReference type="GO" id="GO:0008961">
    <property type="term" value="F:phosphatidylglycerol-prolipoprotein diacylglyceryl transferase activity"/>
    <property type="evidence" value="ECO:0007669"/>
    <property type="project" value="UniProtKB-UniRule"/>
</dbReference>
<name>A0A1G7BVD2_9FLAO</name>
<evidence type="ECO:0000256" key="3">
    <source>
        <dbReference type="ARBA" id="ARBA00022679"/>
    </source>
</evidence>
<evidence type="ECO:0000256" key="6">
    <source>
        <dbReference type="ARBA" id="ARBA00023136"/>
    </source>
</evidence>
<dbReference type="STRING" id="227084.SAMN05421855_1015"/>
<dbReference type="GO" id="GO:0042158">
    <property type="term" value="P:lipoprotein biosynthetic process"/>
    <property type="evidence" value="ECO:0007669"/>
    <property type="project" value="UniProtKB-UniRule"/>
</dbReference>
<evidence type="ECO:0000256" key="1">
    <source>
        <dbReference type="ARBA" id="ARBA00007150"/>
    </source>
</evidence>
<dbReference type="NCBIfam" id="TIGR00544">
    <property type="entry name" value="lgt"/>
    <property type="match status" value="1"/>
</dbReference>
<comment type="function">
    <text evidence="7">Catalyzes the transfer of the diacylglyceryl group from phosphatidylglycerol to the sulfhydryl group of the N-terminal cysteine of a prolipoprotein, the first step in the formation of mature lipoproteins.</text>
</comment>
<feature type="binding site" evidence="7">
    <location>
        <position position="150"/>
    </location>
    <ligand>
        <name>a 1,2-diacyl-sn-glycero-3-phospho-(1'-sn-glycerol)</name>
        <dbReference type="ChEBI" id="CHEBI:64716"/>
    </ligand>
</feature>
<feature type="transmembrane region" description="Helical" evidence="7">
    <location>
        <begin position="212"/>
        <end position="230"/>
    </location>
</feature>
<dbReference type="RefSeq" id="WP_093139202.1">
    <property type="nucleotide sequence ID" value="NZ_BMWO01000001.1"/>
</dbReference>
<reference evidence="8 9" key="1">
    <citation type="submission" date="2016-10" db="EMBL/GenBank/DDBJ databases">
        <authorList>
            <person name="de Groot N.N."/>
        </authorList>
    </citation>
    <scope>NUCLEOTIDE SEQUENCE [LARGE SCALE GENOMIC DNA]</scope>
    <source>
        <strain evidence="8 9">DSM 16195</strain>
    </source>
</reference>
<feature type="transmembrane region" description="Helical" evidence="7">
    <location>
        <begin position="20"/>
        <end position="38"/>
    </location>
</feature>
<comment type="pathway">
    <text evidence="7">Protein modification; lipoprotein biosynthesis (diacylglyceryl transfer).</text>
</comment>
<proteinExistence type="inferred from homology"/>
<evidence type="ECO:0000313" key="9">
    <source>
        <dbReference type="Proteomes" id="UP000199321"/>
    </source>
</evidence>